<evidence type="ECO:0000313" key="2">
    <source>
        <dbReference type="EMBL" id="PIC13578.1"/>
    </source>
</evidence>
<name>A0A2G5SET4_9PELO</name>
<dbReference type="AlphaFoldDB" id="A0A2G5SET4"/>
<dbReference type="Proteomes" id="UP000230233">
    <property type="component" value="Unassembled WGS sequence"/>
</dbReference>
<organism evidence="2 3">
    <name type="scientific">Caenorhabditis nigoni</name>
    <dbReference type="NCBI Taxonomy" id="1611254"/>
    <lineage>
        <taxon>Eukaryota</taxon>
        <taxon>Metazoa</taxon>
        <taxon>Ecdysozoa</taxon>
        <taxon>Nematoda</taxon>
        <taxon>Chromadorea</taxon>
        <taxon>Rhabditida</taxon>
        <taxon>Rhabditina</taxon>
        <taxon>Rhabditomorpha</taxon>
        <taxon>Rhabditoidea</taxon>
        <taxon>Rhabditidae</taxon>
        <taxon>Peloderinae</taxon>
        <taxon>Caenorhabditis</taxon>
    </lineage>
</organism>
<dbReference type="EMBL" id="PDUG01000012">
    <property type="protein sequence ID" value="PIC13578.1"/>
    <property type="molecule type" value="Genomic_DNA"/>
</dbReference>
<sequence length="87" mass="10183">MWPQSSKTSKISLFQSRSIILWIGQNVIFGIFPVSRFRFTLMAPNFLYVGFEGRPLFFMLTPFHEYGPESVFPYKRRVEASFCGALY</sequence>
<keyword evidence="1" id="KW-0472">Membrane</keyword>
<keyword evidence="1" id="KW-0812">Transmembrane</keyword>
<evidence type="ECO:0000256" key="1">
    <source>
        <dbReference type="SAM" id="Phobius"/>
    </source>
</evidence>
<keyword evidence="3" id="KW-1185">Reference proteome</keyword>
<protein>
    <submittedName>
        <fullName evidence="2">Uncharacterized protein</fullName>
    </submittedName>
</protein>
<comment type="caution">
    <text evidence="2">The sequence shown here is derived from an EMBL/GenBank/DDBJ whole genome shotgun (WGS) entry which is preliminary data.</text>
</comment>
<feature type="transmembrane region" description="Helical" evidence="1">
    <location>
        <begin position="20"/>
        <end position="39"/>
    </location>
</feature>
<proteinExistence type="predicted"/>
<gene>
    <name evidence="2" type="ORF">B9Z55_027686</name>
</gene>
<evidence type="ECO:0000313" key="3">
    <source>
        <dbReference type="Proteomes" id="UP000230233"/>
    </source>
</evidence>
<accession>A0A2G5SET4</accession>
<keyword evidence="1" id="KW-1133">Transmembrane helix</keyword>
<reference evidence="3" key="1">
    <citation type="submission" date="2017-10" db="EMBL/GenBank/DDBJ databases">
        <title>Rapid genome shrinkage in a self-fertile nematode reveals novel sperm competition proteins.</title>
        <authorList>
            <person name="Yin D."/>
            <person name="Schwarz E.M."/>
            <person name="Thomas C.G."/>
            <person name="Felde R.L."/>
            <person name="Korf I.F."/>
            <person name="Cutter A.D."/>
            <person name="Schartner C.M."/>
            <person name="Ralston E.J."/>
            <person name="Meyer B.J."/>
            <person name="Haag E.S."/>
        </authorList>
    </citation>
    <scope>NUCLEOTIDE SEQUENCE [LARGE SCALE GENOMIC DNA]</scope>
    <source>
        <strain evidence="3">JU1422</strain>
    </source>
</reference>